<keyword evidence="2" id="KW-0288">FMN</keyword>
<keyword evidence="3" id="KW-0560">Oxidoreductase</keyword>
<gene>
    <name evidence="5" type="ORF">NBG4_120011</name>
</gene>
<evidence type="ECO:0000313" key="5">
    <source>
        <dbReference type="EMBL" id="SPP99804.1"/>
    </source>
</evidence>
<dbReference type="PANTHER" id="PTHR23026:SF90">
    <property type="entry name" value="IODOTYROSINE DEIODINASE 1"/>
    <property type="match status" value="1"/>
</dbReference>
<dbReference type="EMBL" id="OUUY01000024">
    <property type="protein sequence ID" value="SPP99804.1"/>
    <property type="molecule type" value="Genomic_DNA"/>
</dbReference>
<dbReference type="InterPro" id="IPR050627">
    <property type="entry name" value="Nitroreductase/BluB"/>
</dbReference>
<dbReference type="InterPro" id="IPR029479">
    <property type="entry name" value="Nitroreductase"/>
</dbReference>
<dbReference type="InterPro" id="IPR000415">
    <property type="entry name" value="Nitroreductase-like"/>
</dbReference>
<dbReference type="SUPFAM" id="SSF55469">
    <property type="entry name" value="FMN-dependent nitroreductase-like"/>
    <property type="match status" value="1"/>
</dbReference>
<proteinExistence type="predicted"/>
<evidence type="ECO:0000256" key="3">
    <source>
        <dbReference type="ARBA" id="ARBA00023002"/>
    </source>
</evidence>
<accession>A0A2U3QEJ5</accession>
<feature type="domain" description="Nitroreductase" evidence="4">
    <location>
        <begin position="8"/>
        <end position="171"/>
    </location>
</feature>
<dbReference type="GO" id="GO:0016491">
    <property type="term" value="F:oxidoreductase activity"/>
    <property type="evidence" value="ECO:0007669"/>
    <property type="project" value="UniProtKB-KW"/>
</dbReference>
<evidence type="ECO:0000259" key="4">
    <source>
        <dbReference type="Pfam" id="PF00881"/>
    </source>
</evidence>
<protein>
    <submittedName>
        <fullName evidence="5">Nitroreductase</fullName>
    </submittedName>
</protein>
<dbReference type="PANTHER" id="PTHR23026">
    <property type="entry name" value="NADPH NITROREDUCTASE"/>
    <property type="match status" value="1"/>
</dbReference>
<name>A0A2U3QEJ5_9BACT</name>
<dbReference type="Gene3D" id="3.40.109.10">
    <property type="entry name" value="NADH Oxidase"/>
    <property type="match status" value="1"/>
</dbReference>
<evidence type="ECO:0000256" key="1">
    <source>
        <dbReference type="ARBA" id="ARBA00022630"/>
    </source>
</evidence>
<dbReference type="Proteomes" id="UP000245125">
    <property type="component" value="Unassembled WGS sequence"/>
</dbReference>
<dbReference type="Pfam" id="PF00881">
    <property type="entry name" value="Nitroreductase"/>
    <property type="match status" value="1"/>
</dbReference>
<evidence type="ECO:0000313" key="6">
    <source>
        <dbReference type="Proteomes" id="UP000245125"/>
    </source>
</evidence>
<sequence length="189" mass="21354">MNPVIEAIKKRRSVRSYEDRPVPRDILDIIIDAGNQAPSAMNSQPWRFVIIEDKSLKKKLLRAALPNAKKILENVREFDPDRYAQIMKRYGELEDPIYYSAPAVIFVIGSGRYADHSCPLACENIMLAAYSLGIGSCWVGFGSMVTEDADVLKALDLKEDEKIYGPIVLGYPRLFPDPPQKKPPCVKWL</sequence>
<dbReference type="OrthoDB" id="9784375at2"/>
<keyword evidence="1" id="KW-0285">Flavoprotein</keyword>
<dbReference type="AlphaFoldDB" id="A0A2U3QEJ5"/>
<evidence type="ECO:0000256" key="2">
    <source>
        <dbReference type="ARBA" id="ARBA00022643"/>
    </source>
</evidence>
<keyword evidence="6" id="KW-1185">Reference proteome</keyword>
<organism evidence="5 6">
    <name type="scientific">Candidatus Sulfobium mesophilum</name>
    <dbReference type="NCBI Taxonomy" id="2016548"/>
    <lineage>
        <taxon>Bacteria</taxon>
        <taxon>Pseudomonadati</taxon>
        <taxon>Nitrospirota</taxon>
        <taxon>Nitrospiria</taxon>
        <taxon>Nitrospirales</taxon>
        <taxon>Nitrospiraceae</taxon>
        <taxon>Candidatus Sulfobium</taxon>
    </lineage>
</organism>
<reference evidence="6" key="1">
    <citation type="submission" date="2018-03" db="EMBL/GenBank/DDBJ databases">
        <authorList>
            <person name="Zecchin S."/>
        </authorList>
    </citation>
    <scope>NUCLEOTIDE SEQUENCE [LARGE SCALE GENOMIC DNA]</scope>
</reference>